<evidence type="ECO:0000313" key="1">
    <source>
        <dbReference type="EMBL" id="EDO53107.1"/>
    </source>
</evidence>
<proteinExistence type="predicted"/>
<accession>A0ABC9N8K4</accession>
<dbReference type="AlphaFoldDB" id="A0ABC9N8K4"/>
<reference evidence="1" key="2">
    <citation type="submission" date="2013-11" db="EMBL/GenBank/DDBJ databases">
        <title>Draft genome sequence of Bacteroides uniformis (ATCC 8492).</title>
        <authorList>
            <person name="Sudarsanam P."/>
            <person name="Ley R."/>
            <person name="Guruge J."/>
            <person name="Turnbaugh P.J."/>
            <person name="Mahowald M."/>
            <person name="Liep D."/>
            <person name="Gordon J."/>
        </authorList>
    </citation>
    <scope>NUCLEOTIDE SEQUENCE</scope>
    <source>
        <strain evidence="1">ATCC 8492</strain>
    </source>
</reference>
<evidence type="ECO:0000313" key="2">
    <source>
        <dbReference type="Proteomes" id="UP000004110"/>
    </source>
</evidence>
<dbReference type="EMBL" id="AAYH02000046">
    <property type="protein sequence ID" value="EDO53107.1"/>
    <property type="molecule type" value="Genomic_DNA"/>
</dbReference>
<name>A0ABC9N8K4_BACUC</name>
<protein>
    <submittedName>
        <fullName evidence="1">Uncharacterized protein</fullName>
    </submittedName>
</protein>
<comment type="caution">
    <text evidence="1">The sequence shown here is derived from an EMBL/GenBank/DDBJ whole genome shotgun (WGS) entry which is preliminary data.</text>
</comment>
<gene>
    <name evidence="1" type="ORF">BACUNI_03122</name>
</gene>
<keyword evidence="2" id="KW-1185">Reference proteome</keyword>
<dbReference type="Proteomes" id="UP000004110">
    <property type="component" value="Unassembled WGS sequence"/>
</dbReference>
<sequence>MCIFFCQIEKNMAVDNLLLAKIVYLCRRSEDWRHLSIKNERVHFILHSVCAVFVAMNSFTLNKAEIWEQLNRCCWECASYWVHAQARLLLCKPQRRELNGNGRMVPLLSKLPSVRQDRRVYWD</sequence>
<organism evidence="1 2">
    <name type="scientific">Bacteroides uniformis (strain ATCC 8492 / DSM 6597 / CCUG 4942 / CIP 103695 / JCM 5828 / KCTC 5204 / NCTC 13054 / VPI 0061)</name>
    <dbReference type="NCBI Taxonomy" id="411479"/>
    <lineage>
        <taxon>Bacteria</taxon>
        <taxon>Pseudomonadati</taxon>
        <taxon>Bacteroidota</taxon>
        <taxon>Bacteroidia</taxon>
        <taxon>Bacteroidales</taxon>
        <taxon>Bacteroidaceae</taxon>
        <taxon>Bacteroides</taxon>
    </lineage>
</organism>
<reference evidence="1" key="1">
    <citation type="submission" date="2007-06" db="EMBL/GenBank/DDBJ databases">
        <authorList>
            <person name="Fulton L."/>
            <person name="Clifton S."/>
            <person name="Fulton B."/>
            <person name="Xu J."/>
            <person name="Minx P."/>
            <person name="Pepin K.H."/>
            <person name="Johnson M."/>
            <person name="Thiruvilangam P."/>
            <person name="Bhonagiri V."/>
            <person name="Nash W.E."/>
            <person name="Mardis E.R."/>
            <person name="Wilson R.K."/>
        </authorList>
    </citation>
    <scope>NUCLEOTIDE SEQUENCE [LARGE SCALE GENOMIC DNA]</scope>
    <source>
        <strain evidence="1">ATCC 8492</strain>
    </source>
</reference>